<dbReference type="RefSeq" id="WP_049716467.1">
    <property type="nucleotide sequence ID" value="NZ_LFXA01000009.1"/>
</dbReference>
<dbReference type="SUPFAM" id="SSF55729">
    <property type="entry name" value="Acyl-CoA N-acyltransferases (Nat)"/>
    <property type="match status" value="1"/>
</dbReference>
<name>A0A0K9XDJ7_9ACTN</name>
<comment type="caution">
    <text evidence="2">The sequence shown here is derived from an EMBL/GenBank/DDBJ whole genome shotgun (WGS) entry which is preliminary data.</text>
</comment>
<accession>A0A0K9XDJ7</accession>
<dbReference type="STRING" id="1678637.AC230_13785"/>
<evidence type="ECO:0000313" key="2">
    <source>
        <dbReference type="EMBL" id="KNB51460.1"/>
    </source>
</evidence>
<dbReference type="OrthoDB" id="7017613at2"/>
<dbReference type="AlphaFoldDB" id="A0A0K9XDJ7"/>
<evidence type="ECO:0000313" key="3">
    <source>
        <dbReference type="Proteomes" id="UP000037288"/>
    </source>
</evidence>
<keyword evidence="2" id="KW-0808">Transferase</keyword>
<dbReference type="Pfam" id="PF13527">
    <property type="entry name" value="Acetyltransf_9"/>
    <property type="match status" value="1"/>
</dbReference>
<dbReference type="GO" id="GO:0016747">
    <property type="term" value="F:acyltransferase activity, transferring groups other than amino-acyl groups"/>
    <property type="evidence" value="ECO:0007669"/>
    <property type="project" value="InterPro"/>
</dbReference>
<dbReference type="Gene3D" id="3.40.630.30">
    <property type="match status" value="1"/>
</dbReference>
<protein>
    <submittedName>
        <fullName evidence="2">Acetyltransferase</fullName>
    </submittedName>
</protein>
<keyword evidence="3" id="KW-1185">Reference proteome</keyword>
<dbReference type="PATRIC" id="fig|1678637.3.peg.2972"/>
<dbReference type="InterPro" id="IPR000182">
    <property type="entry name" value="GNAT_dom"/>
</dbReference>
<reference evidence="3" key="1">
    <citation type="submission" date="2015-07" db="EMBL/GenBank/DDBJ databases">
        <title>Draft genome sequence of Streptomyces sp. CMAA 1322, a bacterium isolated from Caatinga biome, from dry forest semiarid of Brazil.</title>
        <authorList>
            <person name="Santos S.N."/>
            <person name="Gacesa R."/>
            <person name="Taketani R.G."/>
            <person name="Long P.F."/>
            <person name="Melo I.S."/>
        </authorList>
    </citation>
    <scope>NUCLEOTIDE SEQUENCE [LARGE SCALE GENOMIC DNA]</scope>
    <source>
        <strain evidence="3">CMAA 1322</strain>
    </source>
</reference>
<evidence type="ECO:0000259" key="1">
    <source>
        <dbReference type="PROSITE" id="PS51186"/>
    </source>
</evidence>
<dbReference type="Proteomes" id="UP000037288">
    <property type="component" value="Unassembled WGS sequence"/>
</dbReference>
<sequence>MRVRAYAEADVPEQLADAAGVLREREWPGGGPHDPALRPEVMLLLSPDDEVVAALDILFKDVAHAGRLYRAAGLSAVVTDPARRGSGNGRRLVAAARERIAGQGVDLGLFTCDRPLVGFYAGAGWEELEGTVLVGGTPEDPFPSDGPGFDKATMAGFFTARARRDADAFRGCRVGLYPGGTDRLW</sequence>
<dbReference type="EMBL" id="LFXA01000009">
    <property type="protein sequence ID" value="KNB51460.1"/>
    <property type="molecule type" value="Genomic_DNA"/>
</dbReference>
<gene>
    <name evidence="2" type="ORF">AC230_13785</name>
</gene>
<dbReference type="InterPro" id="IPR016181">
    <property type="entry name" value="Acyl_CoA_acyltransferase"/>
</dbReference>
<organism evidence="2 3">
    <name type="scientific">Streptomyces caatingaensis</name>
    <dbReference type="NCBI Taxonomy" id="1678637"/>
    <lineage>
        <taxon>Bacteria</taxon>
        <taxon>Bacillati</taxon>
        <taxon>Actinomycetota</taxon>
        <taxon>Actinomycetes</taxon>
        <taxon>Kitasatosporales</taxon>
        <taxon>Streptomycetaceae</taxon>
        <taxon>Streptomyces</taxon>
    </lineage>
</organism>
<proteinExistence type="predicted"/>
<feature type="domain" description="N-acetyltransferase" evidence="1">
    <location>
        <begin position="1"/>
        <end position="143"/>
    </location>
</feature>
<dbReference type="PROSITE" id="PS51186">
    <property type="entry name" value="GNAT"/>
    <property type="match status" value="1"/>
</dbReference>